<keyword evidence="8 16" id="KW-0479">Metal-binding</keyword>
<protein>
    <recommendedName>
        <fullName evidence="6">cytochrome-c3 hydrogenase</fullName>
        <ecNumber evidence="6">1.12.2.1</ecNumber>
    </recommendedName>
</protein>
<dbReference type="Pfam" id="PF01058">
    <property type="entry name" value="Oxidored_q6"/>
    <property type="match status" value="1"/>
</dbReference>
<feature type="binding site" evidence="16">
    <location>
        <position position="54"/>
    </location>
    <ligand>
        <name>[4Fe-4S] cluster</name>
        <dbReference type="ChEBI" id="CHEBI:49883"/>
        <label>1</label>
    </ligand>
</feature>
<evidence type="ECO:0000256" key="2">
    <source>
        <dbReference type="ARBA" id="ARBA00001966"/>
    </source>
</evidence>
<dbReference type="NCBIfam" id="TIGR00391">
    <property type="entry name" value="hydA"/>
    <property type="match status" value="1"/>
</dbReference>
<comment type="subunit">
    <text evidence="5">Heterodimer of a large and a small subunit.</text>
</comment>
<feature type="domain" description="Cytochrome-c3 hydrogenase C-terminal" evidence="18">
    <location>
        <begin position="227"/>
        <end position="304"/>
    </location>
</feature>
<comment type="cofactor">
    <cofactor evidence="1">
        <name>[3Fe-4S] cluster</name>
        <dbReference type="ChEBI" id="CHEBI:21137"/>
    </cofactor>
</comment>
<dbReference type="KEGG" id="daf:Desaf_3131"/>
<dbReference type="GO" id="GO:0009375">
    <property type="term" value="C:ferredoxin hydrogenase complex"/>
    <property type="evidence" value="ECO:0007669"/>
    <property type="project" value="InterPro"/>
</dbReference>
<feature type="binding site" evidence="16">
    <location>
        <position position="51"/>
    </location>
    <ligand>
        <name>[4Fe-4S] cluster</name>
        <dbReference type="ChEBI" id="CHEBI:49883"/>
        <label>1</label>
    </ligand>
</feature>
<dbReference type="InterPro" id="IPR053622">
    <property type="entry name" value="NiFe/NiFeSe_hyd_small_subunit"/>
</dbReference>
<keyword evidence="13 16" id="KW-0411">Iron-sulfur</keyword>
<evidence type="ECO:0000256" key="10">
    <source>
        <dbReference type="ARBA" id="ARBA00022764"/>
    </source>
</evidence>
<dbReference type="RefSeq" id="WP_005983473.1">
    <property type="nucleotide sequence ID" value="NC_016629.1"/>
</dbReference>
<organism evidence="19 20">
    <name type="scientific">Desulfocurvibacter africanus subsp. africanus str. Walvis Bay</name>
    <dbReference type="NCBI Taxonomy" id="690850"/>
    <lineage>
        <taxon>Bacteria</taxon>
        <taxon>Pseudomonadati</taxon>
        <taxon>Thermodesulfobacteriota</taxon>
        <taxon>Desulfovibrionia</taxon>
        <taxon>Desulfovibrionales</taxon>
        <taxon>Desulfovibrionaceae</taxon>
        <taxon>Desulfocurvibacter</taxon>
    </lineage>
</organism>
<keyword evidence="11" id="KW-0560">Oxidoreductase</keyword>
<feature type="binding site" evidence="16">
    <location>
        <position position="232"/>
    </location>
    <ligand>
        <name>[4Fe-4S] cluster</name>
        <dbReference type="ChEBI" id="CHEBI:49883"/>
        <label>2</label>
    </ligand>
</feature>
<dbReference type="AlphaFoldDB" id="F3Z320"/>
<dbReference type="InterPro" id="IPR019546">
    <property type="entry name" value="TAT_signal_bac_arc"/>
</dbReference>
<dbReference type="GO" id="GO:0044569">
    <property type="term" value="C:[Ni-Fe] hydrogenase complex"/>
    <property type="evidence" value="ECO:0007669"/>
    <property type="project" value="TreeGrafter"/>
</dbReference>
<feature type="binding site" evidence="16">
    <location>
        <position position="288"/>
    </location>
    <ligand>
        <name>[3Fe-4S] cluster</name>
        <dbReference type="ChEBI" id="CHEBI:21137"/>
    </ligand>
</feature>
<dbReference type="GO" id="GO:0009055">
    <property type="term" value="F:electron transfer activity"/>
    <property type="evidence" value="ECO:0007669"/>
    <property type="project" value="TreeGrafter"/>
</dbReference>
<evidence type="ECO:0000256" key="11">
    <source>
        <dbReference type="ARBA" id="ARBA00023002"/>
    </source>
</evidence>
<dbReference type="SUPFAM" id="SSF56770">
    <property type="entry name" value="HydA/Nqo6-like"/>
    <property type="match status" value="1"/>
</dbReference>
<dbReference type="GO" id="GO:0051539">
    <property type="term" value="F:4 iron, 4 sulfur cluster binding"/>
    <property type="evidence" value="ECO:0007669"/>
    <property type="project" value="UniProtKB-KW"/>
</dbReference>
<keyword evidence="14 16" id="KW-0003">3Fe-4S</keyword>
<accession>F3Z320</accession>
<evidence type="ECO:0000256" key="15">
    <source>
        <dbReference type="ARBA" id="ARBA00029307"/>
    </source>
</evidence>
<dbReference type="GO" id="GO:0047806">
    <property type="term" value="F:cytochrome-c3 hydrogenase activity"/>
    <property type="evidence" value="ECO:0007669"/>
    <property type="project" value="UniProtKB-EC"/>
</dbReference>
<dbReference type="GO" id="GO:0051538">
    <property type="term" value="F:3 iron, 4 sulfur cluster binding"/>
    <property type="evidence" value="ECO:0007669"/>
    <property type="project" value="UniProtKB-KW"/>
</dbReference>
<comment type="cofactor">
    <cofactor evidence="2">
        <name>[4Fe-4S] cluster</name>
        <dbReference type="ChEBI" id="CHEBI:49883"/>
    </cofactor>
</comment>
<dbReference type="GO" id="GO:0008901">
    <property type="term" value="F:ferredoxin hydrogenase activity"/>
    <property type="evidence" value="ECO:0007669"/>
    <property type="project" value="InterPro"/>
</dbReference>
<dbReference type="GO" id="GO:0016020">
    <property type="term" value="C:membrane"/>
    <property type="evidence" value="ECO:0007669"/>
    <property type="project" value="TreeGrafter"/>
</dbReference>
<dbReference type="Pfam" id="PF14720">
    <property type="entry name" value="NiFe_hyd_SSU_C"/>
    <property type="match status" value="1"/>
</dbReference>
<dbReference type="EMBL" id="CP003221">
    <property type="protein sequence ID" value="EGJ51428.1"/>
    <property type="molecule type" value="Genomic_DNA"/>
</dbReference>
<dbReference type="NCBIfam" id="NF045520">
    <property type="entry name" value="H2_NiFeSe_small"/>
    <property type="match status" value="1"/>
</dbReference>
<dbReference type="GO" id="GO:0046872">
    <property type="term" value="F:metal ion binding"/>
    <property type="evidence" value="ECO:0007669"/>
    <property type="project" value="UniProtKB-KW"/>
</dbReference>
<dbReference type="InterPro" id="IPR006137">
    <property type="entry name" value="NADH_UbQ_OxRdtase-like_20kDa"/>
</dbReference>
<feature type="binding site" evidence="16">
    <location>
        <position position="270"/>
    </location>
    <ligand>
        <name>[3Fe-4S] cluster</name>
        <dbReference type="ChEBI" id="CHEBI:21137"/>
    </ligand>
</feature>
<dbReference type="eggNOG" id="COG1740">
    <property type="taxonomic scope" value="Bacteria"/>
</dbReference>
<dbReference type="Gene3D" id="3.40.50.700">
    <property type="entry name" value="NADH:ubiquinone oxidoreductase-like, 20kDa subunit"/>
    <property type="match status" value="1"/>
</dbReference>
<comment type="similarity">
    <text evidence="4">Belongs to the [NiFe]/[NiFeSe] hydrogenase small subunit family.</text>
</comment>
<dbReference type="PROSITE" id="PS51318">
    <property type="entry name" value="TAT"/>
    <property type="match status" value="1"/>
</dbReference>
<feature type="domain" description="NADH:ubiquinone oxidoreductase-like 20kDa subunit" evidence="17">
    <location>
        <begin position="51"/>
        <end position="202"/>
    </location>
</feature>
<name>F3Z320_DESAF</name>
<evidence type="ECO:0000256" key="8">
    <source>
        <dbReference type="ARBA" id="ARBA00022723"/>
    </source>
</evidence>
<evidence type="ECO:0000256" key="5">
    <source>
        <dbReference type="ARBA" id="ARBA00011771"/>
    </source>
</evidence>
<comment type="catalytic activity">
    <reaction evidence="15">
        <text>2 Fe(III)-[cytochrome c3] + H2 = 2 Fe(II)-[cytochrome c3] + 2 H(+)</text>
        <dbReference type="Rhea" id="RHEA:20625"/>
        <dbReference type="Rhea" id="RHEA-COMP:11576"/>
        <dbReference type="Rhea" id="RHEA-COMP:11577"/>
        <dbReference type="ChEBI" id="CHEBI:15378"/>
        <dbReference type="ChEBI" id="CHEBI:18276"/>
        <dbReference type="ChEBI" id="CHEBI:29033"/>
        <dbReference type="ChEBI" id="CHEBI:29034"/>
        <dbReference type="EC" id="1.12.2.1"/>
    </reaction>
</comment>
<evidence type="ECO:0000313" key="19">
    <source>
        <dbReference type="EMBL" id="EGJ51428.1"/>
    </source>
</evidence>
<feature type="binding site" evidence="16">
    <location>
        <position position="291"/>
    </location>
    <ligand>
        <name>[3Fe-4S] cluster</name>
        <dbReference type="ChEBI" id="CHEBI:21137"/>
    </ligand>
</feature>
<dbReference type="InterPro" id="IPR037024">
    <property type="entry name" value="NiFe_Hase_small_N_sf"/>
</dbReference>
<evidence type="ECO:0000256" key="6">
    <source>
        <dbReference type="ARBA" id="ARBA00012159"/>
    </source>
</evidence>
<dbReference type="Gene3D" id="4.10.480.10">
    <property type="entry name" value="Cytochrome-c3 hydrogenase, C-terminal domain"/>
    <property type="match status" value="1"/>
</dbReference>
<sequence length="307" mass="32996">MSLDRRDFLKLCTGTVAGLGVSQMVHPAIVRALEKATSGKAPVFWLQGCGCTGCSVSILNSVHPTIADVLLKVISMDFHPTLMGAEGEMAMEHMFEVAKAKKGQYFVVLEGAIPTADERYCIIGDVHHKEISINQAMLELGKDAAACIALGSCGAYGGIPAAKGNLTGCVGLRDFYQSKNISTPVVNIPGCPPHPDWIIGSLAFALEHGVEATAKILDAEGRPSVFFGENIHDNCPYLEHFENDNFAATFTQAGCKYNLGCKGPACNSDCFKRKWNSGMNWCVENAVCTGCAEPGWPDNFSPFYESM</sequence>
<keyword evidence="9" id="KW-0732">Signal</keyword>
<feature type="binding site" evidence="16">
    <location>
        <position position="235"/>
    </location>
    <ligand>
        <name>[4Fe-4S] cluster</name>
        <dbReference type="ChEBI" id="CHEBI:49883"/>
        <label>2</label>
    </ligand>
</feature>
<dbReference type="InterPro" id="IPR037148">
    <property type="entry name" value="NiFe-Hase_small_C_sf"/>
</dbReference>
<dbReference type="PANTHER" id="PTHR30013">
    <property type="entry name" value="NIFE / NIFESE HYDROGENASE SMALL SUBUNIT FAMILY MEMBER"/>
    <property type="match status" value="1"/>
</dbReference>
<dbReference type="NCBIfam" id="TIGR01409">
    <property type="entry name" value="TAT_signal_seq"/>
    <property type="match status" value="1"/>
</dbReference>
<evidence type="ECO:0000256" key="14">
    <source>
        <dbReference type="ARBA" id="ARBA00023291"/>
    </source>
</evidence>
<evidence type="ECO:0000259" key="18">
    <source>
        <dbReference type="Pfam" id="PF14720"/>
    </source>
</evidence>
<dbReference type="InterPro" id="IPR027394">
    <property type="entry name" value="Cytochrome-c3_hydrogenase_C"/>
</dbReference>
<reference evidence="19 20" key="1">
    <citation type="journal article" date="2011" name="J. Bacteriol.">
        <title>Genome sequence of the mercury-methylating and pleomorphic Desulfovibrio africanus Strain Walvis Bay.</title>
        <authorList>
            <person name="Brown S.D."/>
            <person name="Wall J.D."/>
            <person name="Kucken A.M."/>
            <person name="Gilmour C.C."/>
            <person name="Podar M."/>
            <person name="Brandt C.C."/>
            <person name="Teshima H."/>
            <person name="Detter J.C."/>
            <person name="Han C.S."/>
            <person name="Land M.L."/>
            <person name="Lucas S."/>
            <person name="Han J."/>
            <person name="Pennacchio L."/>
            <person name="Nolan M."/>
            <person name="Pitluck S."/>
            <person name="Woyke T."/>
            <person name="Goodwin L."/>
            <person name="Palumbo A.V."/>
            <person name="Elias D.A."/>
        </authorList>
    </citation>
    <scope>NUCLEOTIDE SEQUENCE [LARGE SCALE GENOMIC DNA]</scope>
    <source>
        <strain evidence="19 20">Walvis Bay</strain>
    </source>
</reference>
<keyword evidence="10" id="KW-0574">Periplasm</keyword>
<gene>
    <name evidence="19" type="ORF">Desaf_3131</name>
</gene>
<evidence type="ECO:0000256" key="9">
    <source>
        <dbReference type="ARBA" id="ARBA00022729"/>
    </source>
</evidence>
<dbReference type="PRINTS" id="PR00614">
    <property type="entry name" value="NIHGNASESMLL"/>
</dbReference>
<proteinExistence type="inferred from homology"/>
<dbReference type="EC" id="1.12.2.1" evidence="6"/>
<evidence type="ECO:0000256" key="16">
    <source>
        <dbReference type="PIRSR" id="PIRSR000310-1"/>
    </source>
</evidence>
<dbReference type="STRING" id="690850.Desaf_3131"/>
<evidence type="ECO:0000256" key="13">
    <source>
        <dbReference type="ARBA" id="ARBA00023014"/>
    </source>
</evidence>
<dbReference type="GO" id="GO:0009061">
    <property type="term" value="P:anaerobic respiration"/>
    <property type="evidence" value="ECO:0007669"/>
    <property type="project" value="TreeGrafter"/>
</dbReference>
<evidence type="ECO:0000256" key="4">
    <source>
        <dbReference type="ARBA" id="ARBA00006605"/>
    </source>
</evidence>
<evidence type="ECO:0000313" key="20">
    <source>
        <dbReference type="Proteomes" id="UP000007844"/>
    </source>
</evidence>
<dbReference type="GO" id="GO:0042597">
    <property type="term" value="C:periplasmic space"/>
    <property type="evidence" value="ECO:0007669"/>
    <property type="project" value="UniProtKB-SubCell"/>
</dbReference>
<evidence type="ECO:0000256" key="3">
    <source>
        <dbReference type="ARBA" id="ARBA00004418"/>
    </source>
</evidence>
<feature type="binding site" evidence="16">
    <location>
        <position position="191"/>
    </location>
    <ligand>
        <name>[4Fe-4S] cluster</name>
        <dbReference type="ChEBI" id="CHEBI:49883"/>
        <label>1</label>
    </ligand>
</feature>
<evidence type="ECO:0000256" key="12">
    <source>
        <dbReference type="ARBA" id="ARBA00023004"/>
    </source>
</evidence>
<feature type="binding site" evidence="16">
    <location>
        <position position="261"/>
    </location>
    <ligand>
        <name>[4Fe-4S] cluster</name>
        <dbReference type="ChEBI" id="CHEBI:49883"/>
        <label>2</label>
    </ligand>
</feature>
<feature type="binding site" evidence="16">
    <location>
        <position position="255"/>
    </location>
    <ligand>
        <name>[4Fe-4S] cluster</name>
        <dbReference type="ChEBI" id="CHEBI:49883"/>
        <label>2</label>
    </ligand>
</feature>
<evidence type="ECO:0000256" key="1">
    <source>
        <dbReference type="ARBA" id="ARBA00001927"/>
    </source>
</evidence>
<dbReference type="PIRSF" id="PIRSF000310">
    <property type="entry name" value="NiFe_hyd_ssu"/>
    <property type="match status" value="1"/>
</dbReference>
<dbReference type="Proteomes" id="UP000007844">
    <property type="component" value="Chromosome"/>
</dbReference>
<keyword evidence="12 16" id="KW-0408">Iron</keyword>
<keyword evidence="20" id="KW-1185">Reference proteome</keyword>
<evidence type="ECO:0000256" key="7">
    <source>
        <dbReference type="ARBA" id="ARBA00022485"/>
    </source>
</evidence>
<dbReference type="HOGENOM" id="CLU_046107_1_2_7"/>
<comment type="subcellular location">
    <subcellularLocation>
        <location evidence="3">Periplasm</location>
    </subcellularLocation>
</comment>
<feature type="binding site" evidence="16">
    <location>
        <position position="153"/>
    </location>
    <ligand>
        <name>[4Fe-4S] cluster</name>
        <dbReference type="ChEBI" id="CHEBI:49883"/>
        <label>1</label>
    </ligand>
</feature>
<evidence type="ECO:0000259" key="17">
    <source>
        <dbReference type="Pfam" id="PF01058"/>
    </source>
</evidence>
<dbReference type="PANTHER" id="PTHR30013:SF7">
    <property type="entry name" value="HYDROGENASE-2 SMALL CHAIN"/>
    <property type="match status" value="1"/>
</dbReference>
<dbReference type="InterPro" id="IPR006311">
    <property type="entry name" value="TAT_signal"/>
</dbReference>
<dbReference type="InterPro" id="IPR001821">
    <property type="entry name" value="NiFe_hydrogenase_ssu"/>
</dbReference>
<keyword evidence="7 16" id="KW-0004">4Fe-4S</keyword>